<reference evidence="2 3" key="1">
    <citation type="submission" date="2016-11" db="EMBL/GenBank/DDBJ databases">
        <authorList>
            <person name="Jaros S."/>
            <person name="Januszkiewicz K."/>
            <person name="Wedrychowicz H."/>
        </authorList>
    </citation>
    <scope>NUCLEOTIDE SEQUENCE [LARGE SCALE GENOMIC DNA]</scope>
    <source>
        <strain evidence="2 3">NF2</strain>
    </source>
</reference>
<accession>A0A220MKY8</accession>
<name>A0A220MKY8_9BACL</name>
<protein>
    <submittedName>
        <fullName evidence="2">Uncharacterized protein</fullName>
    </submittedName>
</protein>
<dbReference type="RefSeq" id="WP_088909413.1">
    <property type="nucleotide sequence ID" value="NZ_CP018145.1"/>
</dbReference>
<keyword evidence="1" id="KW-1133">Transmembrane helix</keyword>
<dbReference type="KEGG" id="bfm:BP422_20850"/>
<dbReference type="Proteomes" id="UP000197781">
    <property type="component" value="Chromosome"/>
</dbReference>
<evidence type="ECO:0000256" key="1">
    <source>
        <dbReference type="SAM" id="Phobius"/>
    </source>
</evidence>
<evidence type="ECO:0000313" key="2">
    <source>
        <dbReference type="EMBL" id="ASJ55786.1"/>
    </source>
</evidence>
<feature type="transmembrane region" description="Helical" evidence="1">
    <location>
        <begin position="30"/>
        <end position="47"/>
    </location>
</feature>
<dbReference type="AlphaFoldDB" id="A0A220MKY8"/>
<sequence length="75" mass="8568">MSTFAVIVVSIMVCAYELPRLIRKRQRKEITVFLGLLVISVGLYAGAEKGVVPNPVYWMEMVYKPVYDGVMTWLK</sequence>
<keyword evidence="1" id="KW-0812">Transmembrane</keyword>
<keyword evidence="1" id="KW-0472">Membrane</keyword>
<organism evidence="2 3">
    <name type="scientific">Brevibacillus formosus</name>
    <dbReference type="NCBI Taxonomy" id="54913"/>
    <lineage>
        <taxon>Bacteria</taxon>
        <taxon>Bacillati</taxon>
        <taxon>Bacillota</taxon>
        <taxon>Bacilli</taxon>
        <taxon>Bacillales</taxon>
        <taxon>Paenibacillaceae</taxon>
        <taxon>Brevibacillus</taxon>
    </lineage>
</organism>
<gene>
    <name evidence="2" type="ORF">BP422_20850</name>
</gene>
<proteinExistence type="predicted"/>
<evidence type="ECO:0000313" key="3">
    <source>
        <dbReference type="Proteomes" id="UP000197781"/>
    </source>
</evidence>
<dbReference type="EMBL" id="CP018145">
    <property type="protein sequence ID" value="ASJ55786.1"/>
    <property type="molecule type" value="Genomic_DNA"/>
</dbReference>